<evidence type="ECO:0000313" key="1">
    <source>
        <dbReference type="EMBL" id="KAK2864039.1"/>
    </source>
</evidence>
<accession>A0AA88NV23</accession>
<gene>
    <name evidence="1" type="ORF">Q7C36_003193</name>
</gene>
<reference evidence="1" key="1">
    <citation type="submission" date="2023-08" db="EMBL/GenBank/DDBJ databases">
        <title>Pelteobagrus vachellii genome.</title>
        <authorList>
            <person name="Liu H."/>
        </authorList>
    </citation>
    <scope>NUCLEOTIDE SEQUENCE</scope>
    <source>
        <strain evidence="1">PRFRI_2022a</strain>
        <tissue evidence="1">Muscle</tissue>
    </source>
</reference>
<dbReference type="AlphaFoldDB" id="A0AA88NV23"/>
<evidence type="ECO:0000313" key="2">
    <source>
        <dbReference type="Proteomes" id="UP001187315"/>
    </source>
</evidence>
<dbReference type="EMBL" id="JAVHJS010000003">
    <property type="protein sequence ID" value="KAK2864039.1"/>
    <property type="molecule type" value="Genomic_DNA"/>
</dbReference>
<proteinExistence type="predicted"/>
<keyword evidence="2" id="KW-1185">Reference proteome</keyword>
<comment type="caution">
    <text evidence="1">The sequence shown here is derived from an EMBL/GenBank/DDBJ whole genome shotgun (WGS) entry which is preliminary data.</text>
</comment>
<protein>
    <submittedName>
        <fullName evidence="1">Uncharacterized protein</fullName>
    </submittedName>
</protein>
<name>A0AA88NV23_TACVA</name>
<dbReference type="Proteomes" id="UP001187315">
    <property type="component" value="Unassembled WGS sequence"/>
</dbReference>
<sequence length="149" mass="16789">MAPLLIIQSSDIISLNFYVKGDLKAIRQQALIPPRGNINVSHYYVKYNGESVDSFESQRLCSPLELKHSQSYMGAAPVVKLTRAGLVLGLEAPYWHTFAFILDMFILVANILDLRDLVNFCLLCNHNRISENPVHETAGDVKDVLKKMQ</sequence>
<organism evidence="1 2">
    <name type="scientific">Tachysurus vachellii</name>
    <name type="common">Darkbarbel catfish</name>
    <name type="synonym">Pelteobagrus vachellii</name>
    <dbReference type="NCBI Taxonomy" id="175792"/>
    <lineage>
        <taxon>Eukaryota</taxon>
        <taxon>Metazoa</taxon>
        <taxon>Chordata</taxon>
        <taxon>Craniata</taxon>
        <taxon>Vertebrata</taxon>
        <taxon>Euteleostomi</taxon>
        <taxon>Actinopterygii</taxon>
        <taxon>Neopterygii</taxon>
        <taxon>Teleostei</taxon>
        <taxon>Ostariophysi</taxon>
        <taxon>Siluriformes</taxon>
        <taxon>Bagridae</taxon>
        <taxon>Tachysurus</taxon>
    </lineage>
</organism>